<dbReference type="PANTHER" id="PTHR36842">
    <property type="entry name" value="PROTEIN TOLB HOMOLOG"/>
    <property type="match status" value="1"/>
</dbReference>
<dbReference type="Gene3D" id="2.120.10.30">
    <property type="entry name" value="TolB, C-terminal domain"/>
    <property type="match status" value="2"/>
</dbReference>
<gene>
    <name evidence="2" type="ORF">N4264_06975</name>
</gene>
<dbReference type="InterPro" id="IPR011659">
    <property type="entry name" value="WD40"/>
</dbReference>
<reference evidence="2" key="1">
    <citation type="submission" date="2022-09" db="EMBL/GenBank/DDBJ databases">
        <title>Tahibacter sp. nov., isolated from a fresh water.</title>
        <authorList>
            <person name="Baek J.H."/>
            <person name="Lee J.K."/>
            <person name="Kim J.M."/>
            <person name="Jeon C.O."/>
        </authorList>
    </citation>
    <scope>NUCLEOTIDE SEQUENCE</scope>
    <source>
        <strain evidence="2">W38</strain>
    </source>
</reference>
<dbReference type="SUPFAM" id="SSF69304">
    <property type="entry name" value="Tricorn protease N-terminal domain"/>
    <property type="match status" value="1"/>
</dbReference>
<name>A0ABY6BLX0_9GAMM</name>
<dbReference type="Pfam" id="PF07676">
    <property type="entry name" value="PD40"/>
    <property type="match status" value="2"/>
</dbReference>
<evidence type="ECO:0000313" key="2">
    <source>
        <dbReference type="EMBL" id="UXI69385.1"/>
    </source>
</evidence>
<evidence type="ECO:0000313" key="3">
    <source>
        <dbReference type="Proteomes" id="UP001064632"/>
    </source>
</evidence>
<evidence type="ECO:0008006" key="4">
    <source>
        <dbReference type="Google" id="ProtNLM"/>
    </source>
</evidence>
<dbReference type="InterPro" id="IPR011042">
    <property type="entry name" value="6-blade_b-propeller_TolB-like"/>
</dbReference>
<dbReference type="PANTHER" id="PTHR36842:SF1">
    <property type="entry name" value="PROTEIN TOLB"/>
    <property type="match status" value="1"/>
</dbReference>
<dbReference type="EMBL" id="CP104694">
    <property type="protein sequence ID" value="UXI69385.1"/>
    <property type="molecule type" value="Genomic_DNA"/>
</dbReference>
<keyword evidence="3" id="KW-1185">Reference proteome</keyword>
<accession>A0ABY6BLX0</accession>
<comment type="similarity">
    <text evidence="1">Belongs to the TolB family.</text>
</comment>
<dbReference type="SUPFAM" id="SSF82171">
    <property type="entry name" value="DPP6 N-terminal domain-like"/>
    <property type="match status" value="1"/>
</dbReference>
<sequence>MTVDALGGPERTRGTCDEAWHAGFDWSPDGSIFIAAGGDGRHPARLRALRAEGGFVDFHYQFDPAAHDDAPRFSPDGRTVAFRRGLLPYSDIYLADWQTGQVRRLTDVAARIRGFDWLPDGRGLVFASDHAGITALYSVPLDGGPVTPLGVAPAQAPDLAHDRTAGAPALTYEIPKTRSRMDGVVVGSDTAALREIAPSTGSDSDPALSPEGTRLAFISDRSGSQQLWLYDAAARQSLPLTTRPNSLYFQPQWRTDGAKLLVTHRVAGRGELVEVDLASQAHRTVSPPEVNVRFGAYAPGSGYLVVADTAADSQLLLIEPADGPGAHLLRTNVAAAGIDASSGDIYYARRDSPDILRLSPAAGTDSLVASLDGRRQWRVANGAAWYFESDGADGVNLVRRDFRDGASSVAWTTTAAIDPDNFALSAEARRLVVTRWTQNDTDIGIVRFVRDRPP</sequence>
<protein>
    <recommendedName>
        <fullName evidence="4">WD40 repeat protein</fullName>
    </recommendedName>
</protein>
<evidence type="ECO:0000256" key="1">
    <source>
        <dbReference type="ARBA" id="ARBA00009820"/>
    </source>
</evidence>
<organism evidence="2 3">
    <name type="scientific">Tahibacter amnicola</name>
    <dbReference type="NCBI Taxonomy" id="2976241"/>
    <lineage>
        <taxon>Bacteria</taxon>
        <taxon>Pseudomonadati</taxon>
        <taxon>Pseudomonadota</taxon>
        <taxon>Gammaproteobacteria</taxon>
        <taxon>Lysobacterales</taxon>
        <taxon>Rhodanobacteraceae</taxon>
        <taxon>Tahibacter</taxon>
    </lineage>
</organism>
<dbReference type="RefSeq" id="WP_261696340.1">
    <property type="nucleotide sequence ID" value="NZ_CP104694.1"/>
</dbReference>
<dbReference type="Proteomes" id="UP001064632">
    <property type="component" value="Chromosome"/>
</dbReference>
<proteinExistence type="inferred from homology"/>